<feature type="region of interest" description="Disordered" evidence="1">
    <location>
        <begin position="650"/>
        <end position="731"/>
    </location>
</feature>
<feature type="region of interest" description="Disordered" evidence="1">
    <location>
        <begin position="567"/>
        <end position="599"/>
    </location>
</feature>
<dbReference type="SUPFAM" id="SSF53474">
    <property type="entry name" value="alpha/beta-Hydrolases"/>
    <property type="match status" value="1"/>
</dbReference>
<keyword evidence="4" id="KW-1185">Reference proteome</keyword>
<feature type="compositionally biased region" description="Basic and acidic residues" evidence="1">
    <location>
        <begin position="455"/>
        <end position="465"/>
    </location>
</feature>
<feature type="region of interest" description="Disordered" evidence="1">
    <location>
        <begin position="1"/>
        <end position="23"/>
    </location>
</feature>
<feature type="compositionally biased region" description="Basic and acidic residues" evidence="1">
    <location>
        <begin position="697"/>
        <end position="710"/>
    </location>
</feature>
<dbReference type="GO" id="GO:0005737">
    <property type="term" value="C:cytoplasm"/>
    <property type="evidence" value="ECO:0007669"/>
    <property type="project" value="TreeGrafter"/>
</dbReference>
<organism evidence="3 4">
    <name type="scientific">Coemansia guatemalensis</name>
    <dbReference type="NCBI Taxonomy" id="2761395"/>
    <lineage>
        <taxon>Eukaryota</taxon>
        <taxon>Fungi</taxon>
        <taxon>Fungi incertae sedis</taxon>
        <taxon>Zoopagomycota</taxon>
        <taxon>Kickxellomycotina</taxon>
        <taxon>Kickxellomycetes</taxon>
        <taxon>Kickxellales</taxon>
        <taxon>Kickxellaceae</taxon>
        <taxon>Coemansia</taxon>
    </lineage>
</organism>
<dbReference type="Pfam" id="PF02862">
    <property type="entry name" value="DDHD"/>
    <property type="match status" value="1"/>
</dbReference>
<dbReference type="SMART" id="SM01127">
    <property type="entry name" value="DDHD"/>
    <property type="match status" value="1"/>
</dbReference>
<dbReference type="GO" id="GO:0046872">
    <property type="term" value="F:metal ion binding"/>
    <property type="evidence" value="ECO:0007669"/>
    <property type="project" value="InterPro"/>
</dbReference>
<gene>
    <name evidence="3" type="ORF">H4R20_001286</name>
</gene>
<sequence length="787" mass="87094">MRFSQRSIQHSSTAGSGTTLSESDGGITHLIILVPGTGPQTQEEKPKGKFTKKATKFREMIHEVCRQDFEETGARVEMVPILFHSDLHALPSTKSRMDKVTLPSIPWIRTMDNEVIGDILYYFSTFHGHQILQMIIDKLNAAYSKFIEQHTGFDGPVSLVAHSLGGLICYEILYLMHMRETQQKAGSSWESERYQGLPSLQFKPTRLFTMGSPHGGTLVFRNLHLSEYLMGSVGFHNIFHPYDPFGYRIEPLVSDEYADIPAVPVTGAAESSSSRPTSFSQSSSHPQRVRHRKSLASSVADLGKTIVGSMVVAPVTLSSTMLRVAKTSVSGPINAAANHWDSSHDSSGSLANDAEKSKMHELHSRFKGRHRRHRSKQRSGSFSKILPAFSKPFLRNRSDSGVDSAANQNESSRLQSKSSSTSQSSSDDPYDSSQVAATLSMMAASVSLSRSQSPDAEHLQRRDSDDSTDSQLQSYTMAASNSSHKDNAPAPVVASSDTTGTVKLPALQRPCVQSILEMPQIVIEDAPGGASDSNNKSRRRSSCNSSDDISVEKMMMDQLTHIFSLSRPPNREQQLAEAQGLPLSSRLMAPRPGDNPRVHATRTQIQTPIHDQQMVPDAAPLTSSRQHAIKRSRTLPLTVADGRRIAHAITSNVAHRQRSPSNVPPHIQLPAAEQSPEKPDTLKPSATFSLGQLQPRPRSETSSDESEMRSQRNASASIAHSPESDAEPVLPELPYGERMDYIIPFTKRHLQNEYWLGFHSHFSYWTSRDIVYHILHHFINQPPRPKP</sequence>
<feature type="compositionally biased region" description="Low complexity" evidence="1">
    <location>
        <begin position="271"/>
        <end position="284"/>
    </location>
</feature>
<dbReference type="Gene3D" id="3.40.50.1820">
    <property type="entry name" value="alpha/beta hydrolase"/>
    <property type="match status" value="1"/>
</dbReference>
<dbReference type="InterPro" id="IPR029058">
    <property type="entry name" value="AB_hydrolase_fold"/>
</dbReference>
<dbReference type="PANTHER" id="PTHR23509">
    <property type="entry name" value="PA-PL1 PHOSPHOLIPASE FAMILY"/>
    <property type="match status" value="1"/>
</dbReference>
<evidence type="ECO:0000313" key="3">
    <source>
        <dbReference type="EMBL" id="KAJ2807449.1"/>
    </source>
</evidence>
<name>A0A9W8LUN7_9FUNG</name>
<feature type="compositionally biased region" description="Polar residues" evidence="1">
    <location>
        <begin position="399"/>
        <end position="410"/>
    </location>
</feature>
<evidence type="ECO:0000259" key="2">
    <source>
        <dbReference type="PROSITE" id="PS51043"/>
    </source>
</evidence>
<dbReference type="OrthoDB" id="431378at2759"/>
<feature type="compositionally biased region" description="Low complexity" evidence="1">
    <location>
        <begin position="411"/>
        <end position="432"/>
    </location>
</feature>
<proteinExistence type="predicted"/>
<evidence type="ECO:0000256" key="1">
    <source>
        <dbReference type="SAM" id="MobiDB-lite"/>
    </source>
</evidence>
<feature type="compositionally biased region" description="Basic and acidic residues" evidence="1">
    <location>
        <begin position="353"/>
        <end position="364"/>
    </location>
</feature>
<dbReference type="PANTHER" id="PTHR23509:SF10">
    <property type="entry name" value="LD21067P"/>
    <property type="match status" value="1"/>
</dbReference>
<dbReference type="Proteomes" id="UP001140094">
    <property type="component" value="Unassembled WGS sequence"/>
</dbReference>
<feature type="region of interest" description="Disordered" evidence="1">
    <location>
        <begin position="525"/>
        <end position="549"/>
    </location>
</feature>
<dbReference type="GO" id="GO:0004620">
    <property type="term" value="F:phospholipase activity"/>
    <property type="evidence" value="ECO:0007669"/>
    <property type="project" value="TreeGrafter"/>
</dbReference>
<dbReference type="PROSITE" id="PS51043">
    <property type="entry name" value="DDHD"/>
    <property type="match status" value="1"/>
</dbReference>
<comment type="caution">
    <text evidence="3">The sequence shown here is derived from an EMBL/GenBank/DDBJ whole genome shotgun (WGS) entry which is preliminary data.</text>
</comment>
<dbReference type="InterPro" id="IPR004177">
    <property type="entry name" value="DDHD_dom"/>
</dbReference>
<reference evidence="3" key="1">
    <citation type="submission" date="2022-07" db="EMBL/GenBank/DDBJ databases">
        <title>Phylogenomic reconstructions and comparative analyses of Kickxellomycotina fungi.</title>
        <authorList>
            <person name="Reynolds N.K."/>
            <person name="Stajich J.E."/>
            <person name="Barry K."/>
            <person name="Grigoriev I.V."/>
            <person name="Crous P."/>
            <person name="Smith M.E."/>
        </authorList>
    </citation>
    <scope>NUCLEOTIDE SEQUENCE</scope>
    <source>
        <strain evidence="3">NRRL 1565</strain>
    </source>
</reference>
<accession>A0A9W8LUN7</accession>
<feature type="compositionally biased region" description="Basic residues" evidence="1">
    <location>
        <begin position="365"/>
        <end position="377"/>
    </location>
</feature>
<evidence type="ECO:0000313" key="4">
    <source>
        <dbReference type="Proteomes" id="UP001140094"/>
    </source>
</evidence>
<feature type="region of interest" description="Disordered" evidence="1">
    <location>
        <begin position="267"/>
        <end position="295"/>
    </location>
</feature>
<feature type="region of interest" description="Disordered" evidence="1">
    <location>
        <begin position="445"/>
        <end position="497"/>
    </location>
</feature>
<dbReference type="EMBL" id="JANBUO010000107">
    <property type="protein sequence ID" value="KAJ2807449.1"/>
    <property type="molecule type" value="Genomic_DNA"/>
</dbReference>
<feature type="region of interest" description="Disordered" evidence="1">
    <location>
        <begin position="338"/>
        <end position="432"/>
    </location>
</feature>
<feature type="domain" description="DDHD" evidence="2">
    <location>
        <begin position="200"/>
        <end position="780"/>
    </location>
</feature>
<protein>
    <recommendedName>
        <fullName evidence="2">DDHD domain-containing protein</fullName>
    </recommendedName>
</protein>
<dbReference type="AlphaFoldDB" id="A0A9W8LUN7"/>
<feature type="compositionally biased region" description="Polar residues" evidence="1">
    <location>
        <begin position="1"/>
        <end position="22"/>
    </location>
</feature>
<dbReference type="InterPro" id="IPR058055">
    <property type="entry name" value="PA-PLA1"/>
</dbReference>